<sequence>MIRNTVRRAQKTFAACDAARPDLLPAVDGQLTLHHNRFAAEDRATQTLEQSLDLCADLPITSRNHDLKREIAFEAASQDWLFALVSPQTMEGFGVAGNAALPG</sequence>
<organism evidence="1 2">
    <name type="scientific">Rhodovulum kholense</name>
    <dbReference type="NCBI Taxonomy" id="453584"/>
    <lineage>
        <taxon>Bacteria</taxon>
        <taxon>Pseudomonadati</taxon>
        <taxon>Pseudomonadota</taxon>
        <taxon>Alphaproteobacteria</taxon>
        <taxon>Rhodobacterales</taxon>
        <taxon>Paracoccaceae</taxon>
        <taxon>Rhodovulum</taxon>
    </lineage>
</organism>
<comment type="caution">
    <text evidence="1">The sequence shown here is derived from an EMBL/GenBank/DDBJ whole genome shotgun (WGS) entry which is preliminary data.</text>
</comment>
<dbReference type="Proteomes" id="UP000244037">
    <property type="component" value="Unassembled WGS sequence"/>
</dbReference>
<protein>
    <submittedName>
        <fullName evidence="1">Uncharacterized protein</fullName>
    </submittedName>
</protein>
<gene>
    <name evidence="1" type="ORF">C8N38_101115</name>
</gene>
<dbReference type="RefSeq" id="WP_108022894.1">
    <property type="nucleotide sequence ID" value="NZ_QAYC01000001.1"/>
</dbReference>
<reference evidence="1 2" key="1">
    <citation type="submission" date="2018-04" db="EMBL/GenBank/DDBJ databases">
        <title>Genomic Encyclopedia of Archaeal and Bacterial Type Strains, Phase II (KMG-II): from individual species to whole genera.</title>
        <authorList>
            <person name="Goeker M."/>
        </authorList>
    </citation>
    <scope>NUCLEOTIDE SEQUENCE [LARGE SCALE GENOMIC DNA]</scope>
    <source>
        <strain evidence="1 2">DSM 19783</strain>
    </source>
</reference>
<evidence type="ECO:0000313" key="2">
    <source>
        <dbReference type="Proteomes" id="UP000244037"/>
    </source>
</evidence>
<name>A0A8E3AS48_9RHOB</name>
<accession>A0A8E3AS48</accession>
<evidence type="ECO:0000313" key="1">
    <source>
        <dbReference type="EMBL" id="PTW51812.1"/>
    </source>
</evidence>
<proteinExistence type="predicted"/>
<dbReference type="OrthoDB" id="5450902at2"/>
<dbReference type="AlphaFoldDB" id="A0A8E3AS48"/>
<keyword evidence="2" id="KW-1185">Reference proteome</keyword>
<dbReference type="EMBL" id="QAYC01000001">
    <property type="protein sequence ID" value="PTW51812.1"/>
    <property type="molecule type" value="Genomic_DNA"/>
</dbReference>